<name>A0A2V1D1Y3_9PLEO</name>
<accession>A0A2V1D1Y3</accession>
<dbReference type="AlphaFoldDB" id="A0A2V1D1Y3"/>
<proteinExistence type="predicted"/>
<sequence>MAFSASDIASHGQELGLVAEPDLVIPLHYFDNNRVFKSITVHAIMVYDEVLNPDKLRSSLSRLIGRDTWQKLAFSANRPAIAYTHVCHNMPKANHPAASRIPNSNSAPLNYPEIVGNAEDWSELCCGADSPRTISDYVGLERPVTGLRVVSFKDTTIINIHWLHIVADAMALKAILDNWVLVLEGRETDIPPVQGFDEDPLRELGLHPSEAFDLAGRELSKWGTASYALRNGHSIALGSKETRTLCIPASFMAKLRETAMQDLREEGKQDLFLTDNDLIVAWFSRLAFSHLPPEKPVTIMQAMSMRRALENDLLPVGKPYISNCLTFTSVLKTKKETESSLGLLAKELRQGINKHGTREQIEAYWSMGRRNAWPLGPIPILFGKANMHHIGYSNWTKAKVNMTDFSAACETKKEAPLYPSFVSQIQSGIAYPDGFVVTGQDSQGNYWLEGYRPAGLWAHVEKQLKANM</sequence>
<organism evidence="1 2">
    <name type="scientific">Periconia macrospinosa</name>
    <dbReference type="NCBI Taxonomy" id="97972"/>
    <lineage>
        <taxon>Eukaryota</taxon>
        <taxon>Fungi</taxon>
        <taxon>Dikarya</taxon>
        <taxon>Ascomycota</taxon>
        <taxon>Pezizomycotina</taxon>
        <taxon>Dothideomycetes</taxon>
        <taxon>Pleosporomycetidae</taxon>
        <taxon>Pleosporales</taxon>
        <taxon>Massarineae</taxon>
        <taxon>Periconiaceae</taxon>
        <taxon>Periconia</taxon>
    </lineage>
</organism>
<dbReference type="InterPro" id="IPR023213">
    <property type="entry name" value="CAT-like_dom_sf"/>
</dbReference>
<dbReference type="EMBL" id="KZ805736">
    <property type="protein sequence ID" value="PVH92026.1"/>
    <property type="molecule type" value="Genomic_DNA"/>
</dbReference>
<gene>
    <name evidence="1" type="ORF">DM02DRAFT_701819</name>
</gene>
<evidence type="ECO:0008006" key="3">
    <source>
        <dbReference type="Google" id="ProtNLM"/>
    </source>
</evidence>
<keyword evidence="2" id="KW-1185">Reference proteome</keyword>
<dbReference type="Proteomes" id="UP000244855">
    <property type="component" value="Unassembled WGS sequence"/>
</dbReference>
<dbReference type="STRING" id="97972.A0A2V1D1Y3"/>
<reference evidence="1 2" key="1">
    <citation type="journal article" date="2018" name="Sci. Rep.">
        <title>Comparative genomics provides insights into the lifestyle and reveals functional heterogeneity of dark septate endophytic fungi.</title>
        <authorList>
            <person name="Knapp D.G."/>
            <person name="Nemeth J.B."/>
            <person name="Barry K."/>
            <person name="Hainaut M."/>
            <person name="Henrissat B."/>
            <person name="Johnson J."/>
            <person name="Kuo A."/>
            <person name="Lim J.H.P."/>
            <person name="Lipzen A."/>
            <person name="Nolan M."/>
            <person name="Ohm R.A."/>
            <person name="Tamas L."/>
            <person name="Grigoriev I.V."/>
            <person name="Spatafora J.W."/>
            <person name="Nagy L.G."/>
            <person name="Kovacs G.M."/>
        </authorList>
    </citation>
    <scope>NUCLEOTIDE SEQUENCE [LARGE SCALE GENOMIC DNA]</scope>
    <source>
        <strain evidence="1 2">DSE2036</strain>
    </source>
</reference>
<dbReference type="OrthoDB" id="21502at2759"/>
<evidence type="ECO:0000313" key="1">
    <source>
        <dbReference type="EMBL" id="PVH92026.1"/>
    </source>
</evidence>
<dbReference type="Gene3D" id="3.30.559.10">
    <property type="entry name" value="Chloramphenicol acetyltransferase-like domain"/>
    <property type="match status" value="2"/>
</dbReference>
<evidence type="ECO:0000313" key="2">
    <source>
        <dbReference type="Proteomes" id="UP000244855"/>
    </source>
</evidence>
<protein>
    <recommendedName>
        <fullName evidence="3">LysR family regulatory protein</fullName>
    </recommendedName>
</protein>